<sequence length="2585" mass="274217">PINRCRQCCEPEASTKRQRNCTKMAKKEDDLDVLLPSWSGAAAHGFSISGGDEGIFIKDVVQNSPAGKSGVMKEGDQIVSATIYFDDMGYEEAQKILQTVDRHTVGLKLHRKGEKLSPGGSYSWNPDRPEATSPDAILSGDDEDYQRIFRTKIKPRLKSEDGSEAPDQADRTSNVHITRKVITRTIHTSGPTVMTDTDIQNPEFKIKVPRYEQVTTERSGPKLETSEMDVDVNLPDTEFLKFQTGDCQRTTHTMHIVKTKVVEVTGPDMEYGQATFHMPQANIAGRYGRTVQISDLDCKAGVTNVKDPVIDINTIGAKTVIASPKTDADLNVSGSCDNLKGPRTDGQKLRMQPDGSSLNTQDGKLNIKTKTPNFSVSGSDINTNTRTKTEAPDLKISMNVPEADIKISGPRIESDVEIPAVDMNVGGGDSEIKSSNFNLPGIRHKICEPDFNLEGKCAKATVNVDVPDIKLETGIKSPTLNKTGFTIYGPKVPKPDIYLEQKGPNVELPDIKLQGDVKGLDLNTSDSKVCIKQPDIKERGLKFSVPSMNLPTVKTADIDFSLKGSKEKGDHGTDLPSANIKGEIKELKLDIKTDIPDTDIRWHSTDANSKGPKIDDDICVPDVDLNVRGGSAKIKGPDLKMPDLSISGPKIEKPDINLKFIGPKSTADVDATTVKLEGDLKGPDVNIEGPKVDIEGPHTKSSDLTFSIPAVGLHKVSSQGIDLNLKGPGVKADHDIDLPSTNVQGHIKGPKVDIDVPEADIKGPSGSFHIPKFKMPRFGRDGGKVEGPDVNIDANLPAANVSLTGPTIEGKIDTPDVDLDVGGGYGKIKSPKITMPDFNISGHRFGLKGPEVKGDHDIDLPSATVKGDIKGPKADIDIPGVDIKGSSESFHIPKFKKPTFGMSGGKLEGPDVNIDANLPAADVSLTGPKIEGDIDVPDVDLDVGGGSGKIKGPKLKMPDFNISGPKFEKPDWNLKFKGPKAGADVDVPDINLKGDLKGPHINIRSPKVDIEGPEANGSGFNISMPSMSLPKIKVPDIDLGLKGPEVKGEHDIDIPSAEIKGDIKGPKVDIDVPEADIKGPSGSFQMPKFKLPKFGFGSGKVEGPDVNIDANLPAADVSLTGPKIEGDVDVPDVDLDVGGGSGKIKGPKLKMADFNISGPKFEKPDWNLKFKGPKAGADVDIPDVNLEGDLKGPDVNIKGPKVDIEGPEAKGSGFNISMPSMSLPKIKVPDLDLSLKGPEVKGEHDIDLPSAEIKGDIKGPKVDIDVTEANIKGPSAKFHMPKIRMPKFGFSGGKGEGPDVNIDARLPEADVDLTGPTMEGDLKMPDVDLGIDGGSGQTKGPKFKLPGFKISGPKVSKPDFDLELKGPKLSGDVDVPDVTLAGDIKDPKIKKPGISISAPKVPKPHLDLELKGPKVSGDLEVPAINMEGDIKGTKLDIDGPNVKETGAKFSMPSIHLPHITAPNIDLNFKAPKLRGDQTSDISSPSIEGEIKGPKIDVETPDINLDGAHGQFQMPKINMPTFKMGGPKLKGPELDIKANVPETDVTISGPKIKGGVEVADVDMDVDGKIKGPGFQMPGINISLPKLKAPNLDFGFKGPELSGGHGAAADINMEGDIKGSGFDIQGPKVNIKAPEMKIEGPDVKGNEGKVSLPSMGISAPNITSPDMHFDLKGPKLEGTADIKSPSLGVDVSAPEMDTDGQGAHLKLPKMKKPKFGFGIKGPQGDINAPSLDISGSDIDLSVDSPDLNISTKGKKGKFKMPKFNIKSKKPAGDVKVTTPMSELDLSKPEAGIKSPNLSVTLGSSDGQLNIKHPKVKKQRFGKMGKLTFPDVEFDLASSKAKGELPSSKIEGDLQAPSIDVSSLDIKGPHVDIRAPGVDVNTDVALEGHGFKAKGTKLKLPLLNIKSPKMSEPNLDINLKDANLKGEVSGDVKGPTIDIKRPEIDFDVEAPNVDIEKPESKLKMKIKKPKLNISGPKFKGSGVDMNVSIPKLDTGIKGPEVNIDELQPNISDSDLHLKGPSLKLPDGHFESTEGKLSMPAINISGTKLQGPDVNLDTNALKVGGDLRTPVVDVNLETPDVNINADGKFKGPKIAIPSVDISAPKMDLDSKHPQIKGDVNISSPNIKGSFRGPDVGVKGPNIDVCGADIDIKGGEGKLKMPQINLPKADINLAEQKVKGISASDFGVNVKGPKLEGSLDTDIKCPELDIKGPNVKMDTSNINIASLKGKGSSVDINVPKANVEFSGPKFEQDIKGDINVAVPDVNLSAKLKSPEVKLPSADVKFDAKGPTIKGDVNTSSSKIDLKSPELDVKATDISADIKAAIADLDVPLDKITIPKFKRSQFQIKGPNVESHHMATGVSSSGVQGPSVDIKGPQTNISIREDDVDGSGVKVKKGKIKMPKFNFSKSKGKGSIEGAEGEFSVSGPKIDIKGSKGSLGFSEVEVEGAEIAGSGKASSLDISTSPKSKSGTLDFSLFKGKKSERHRSSSLSDEHDLSPSSPKGRLDFGEGTAGAKGKKSKLKFGTFGGFGAKSKGSYEVTLGEGEAAAEGSGISLVSKKTRLSSSSSNESGSKAGFRLPKVELNINKNKE</sequence>
<evidence type="ECO:0000313" key="5">
    <source>
        <dbReference type="EMBL" id="GCC18934.1"/>
    </source>
</evidence>
<dbReference type="PANTHER" id="PTHR23348:SF41">
    <property type="entry name" value="NEUROBLAST DIFFERENTIATION-ASSOCIATED PROTEIN AHNAK"/>
    <property type="match status" value="1"/>
</dbReference>
<dbReference type="SUPFAM" id="SSF50156">
    <property type="entry name" value="PDZ domain-like"/>
    <property type="match status" value="1"/>
</dbReference>
<feature type="region of interest" description="Disordered" evidence="3">
    <location>
        <begin position="2351"/>
        <end position="2379"/>
    </location>
</feature>
<accession>A0A401RLG8</accession>
<feature type="compositionally biased region" description="Polar residues" evidence="3">
    <location>
        <begin position="354"/>
        <end position="386"/>
    </location>
</feature>
<feature type="region of interest" description="Disordered" evidence="3">
    <location>
        <begin position="1684"/>
        <end position="1704"/>
    </location>
</feature>
<reference evidence="5 6" key="1">
    <citation type="journal article" date="2018" name="Nat. Ecol. Evol.">
        <title>Shark genomes provide insights into elasmobranch evolution and the origin of vertebrates.</title>
        <authorList>
            <person name="Hara Y"/>
            <person name="Yamaguchi K"/>
            <person name="Onimaru K"/>
            <person name="Kadota M"/>
            <person name="Koyanagi M"/>
            <person name="Keeley SD"/>
            <person name="Tatsumi K"/>
            <person name="Tanaka K"/>
            <person name="Motone F"/>
            <person name="Kageyama Y"/>
            <person name="Nozu R"/>
            <person name="Adachi N"/>
            <person name="Nishimura O"/>
            <person name="Nakagawa R"/>
            <person name="Tanegashima C"/>
            <person name="Kiyatake I"/>
            <person name="Matsumoto R"/>
            <person name="Murakumo K"/>
            <person name="Nishida K"/>
            <person name="Terakita A"/>
            <person name="Kuratani S"/>
            <person name="Sato K"/>
            <person name="Hyodo S Kuraku.S."/>
        </authorList>
    </citation>
    <scope>NUCLEOTIDE SEQUENCE [LARGE SCALE GENOMIC DNA]</scope>
</reference>
<feature type="region of interest" description="Disordered" evidence="3">
    <location>
        <begin position="2105"/>
        <end position="2129"/>
    </location>
</feature>
<protein>
    <recommendedName>
        <fullName evidence="4">PDZ domain-containing protein</fullName>
    </recommendedName>
</protein>
<comment type="subcellular location">
    <subcellularLocation>
        <location evidence="1">Nucleus</location>
    </subcellularLocation>
</comment>
<feature type="region of interest" description="Disordered" evidence="3">
    <location>
        <begin position="2404"/>
        <end position="2430"/>
    </location>
</feature>
<gene>
    <name evidence="5" type="ORF">chiPu_0020929</name>
</gene>
<proteinExistence type="predicted"/>
<dbReference type="InterPro" id="IPR001478">
    <property type="entry name" value="PDZ"/>
</dbReference>
<dbReference type="GO" id="GO:0043034">
    <property type="term" value="C:costamere"/>
    <property type="evidence" value="ECO:0007669"/>
    <property type="project" value="TreeGrafter"/>
</dbReference>
<feature type="compositionally biased region" description="Low complexity" evidence="3">
    <location>
        <begin position="2355"/>
        <end position="2366"/>
    </location>
</feature>
<evidence type="ECO:0000256" key="1">
    <source>
        <dbReference type="ARBA" id="ARBA00004123"/>
    </source>
</evidence>
<dbReference type="Proteomes" id="UP000287033">
    <property type="component" value="Unassembled WGS sequence"/>
</dbReference>
<feature type="region of interest" description="Disordered" evidence="3">
    <location>
        <begin position="2541"/>
        <end position="2572"/>
    </location>
</feature>
<evidence type="ECO:0000256" key="2">
    <source>
        <dbReference type="ARBA" id="ARBA00023242"/>
    </source>
</evidence>
<feature type="non-terminal residue" evidence="5">
    <location>
        <position position="1"/>
    </location>
</feature>
<name>A0A401RLG8_CHIPU</name>
<feature type="domain" description="PDZ" evidence="4">
    <location>
        <begin position="32"/>
        <end position="98"/>
    </location>
</feature>
<dbReference type="PROSITE" id="PS50106">
    <property type="entry name" value="PDZ"/>
    <property type="match status" value="1"/>
</dbReference>
<dbReference type="Gene3D" id="2.30.42.10">
    <property type="match status" value="1"/>
</dbReference>
<dbReference type="Pfam" id="PF00595">
    <property type="entry name" value="PDZ"/>
    <property type="match status" value="1"/>
</dbReference>
<dbReference type="GO" id="GO:0005634">
    <property type="term" value="C:nucleus"/>
    <property type="evidence" value="ECO:0007669"/>
    <property type="project" value="UniProtKB-SubCell"/>
</dbReference>
<dbReference type="OrthoDB" id="447516at2759"/>
<feature type="region of interest" description="Disordered" evidence="3">
    <location>
        <begin position="1197"/>
        <end position="1216"/>
    </location>
</feature>
<evidence type="ECO:0000256" key="3">
    <source>
        <dbReference type="SAM" id="MobiDB-lite"/>
    </source>
</evidence>
<evidence type="ECO:0000259" key="4">
    <source>
        <dbReference type="PROSITE" id="PS50106"/>
    </source>
</evidence>
<keyword evidence="6" id="KW-1185">Reference proteome</keyword>
<dbReference type="CDD" id="cd00136">
    <property type="entry name" value="PDZ_canonical"/>
    <property type="match status" value="1"/>
</dbReference>
<dbReference type="EMBL" id="BEZZ01003118">
    <property type="protein sequence ID" value="GCC18934.1"/>
    <property type="molecule type" value="Genomic_DNA"/>
</dbReference>
<evidence type="ECO:0000313" key="6">
    <source>
        <dbReference type="Proteomes" id="UP000287033"/>
    </source>
</evidence>
<keyword evidence="2" id="KW-0539">Nucleus</keyword>
<feature type="region of interest" description="Disordered" evidence="3">
    <location>
        <begin position="2446"/>
        <end position="2529"/>
    </location>
</feature>
<dbReference type="OMA" id="VDINAPH"/>
<comment type="caution">
    <text evidence="5">The sequence shown here is derived from an EMBL/GenBank/DDBJ whole genome shotgun (WGS) entry which is preliminary data.</text>
</comment>
<dbReference type="InterPro" id="IPR052082">
    <property type="entry name" value="Myelin_sheath_structural"/>
</dbReference>
<feature type="compositionally biased region" description="Polar residues" evidence="3">
    <location>
        <begin position="2450"/>
        <end position="2467"/>
    </location>
</feature>
<feature type="region of interest" description="Disordered" evidence="3">
    <location>
        <begin position="334"/>
        <end position="386"/>
    </location>
</feature>
<feature type="region of interest" description="Disordered" evidence="3">
    <location>
        <begin position="112"/>
        <end position="139"/>
    </location>
</feature>
<dbReference type="InterPro" id="IPR036034">
    <property type="entry name" value="PDZ_sf"/>
</dbReference>
<feature type="compositionally biased region" description="Low complexity" evidence="3">
    <location>
        <begin position="2541"/>
        <end position="2568"/>
    </location>
</feature>
<dbReference type="GO" id="GO:0043484">
    <property type="term" value="P:regulation of RNA splicing"/>
    <property type="evidence" value="ECO:0007669"/>
    <property type="project" value="TreeGrafter"/>
</dbReference>
<dbReference type="SMART" id="SM00228">
    <property type="entry name" value="PDZ"/>
    <property type="match status" value="1"/>
</dbReference>
<organism evidence="5 6">
    <name type="scientific">Chiloscyllium punctatum</name>
    <name type="common">Brownbanded bambooshark</name>
    <name type="synonym">Hemiscyllium punctatum</name>
    <dbReference type="NCBI Taxonomy" id="137246"/>
    <lineage>
        <taxon>Eukaryota</taxon>
        <taxon>Metazoa</taxon>
        <taxon>Chordata</taxon>
        <taxon>Craniata</taxon>
        <taxon>Vertebrata</taxon>
        <taxon>Chondrichthyes</taxon>
        <taxon>Elasmobranchii</taxon>
        <taxon>Galeomorphii</taxon>
        <taxon>Galeoidea</taxon>
        <taxon>Orectolobiformes</taxon>
        <taxon>Hemiscylliidae</taxon>
        <taxon>Chiloscyllium</taxon>
    </lineage>
</organism>
<dbReference type="PANTHER" id="PTHR23348">
    <property type="entry name" value="PERIAXIN/AHNAK"/>
    <property type="match status" value="1"/>
</dbReference>
<dbReference type="STRING" id="137246.A0A401RLG8"/>